<sequence length="122" mass="13332">VTLKVNGEAPKPLLTLDPPSGEIFTGDTVTLSCRAGTDPAGWEYLWYKETQGAALTSTDSSSTDESRYTIHSAAVSHGGEYWCRARRGKPAFYTPYSDSLQLSITAPLPAVLSLNPAWRKFY</sequence>
<dbReference type="InterPro" id="IPR007110">
    <property type="entry name" value="Ig-like_dom"/>
</dbReference>
<feature type="non-terminal residue" evidence="4">
    <location>
        <position position="1"/>
    </location>
</feature>
<dbReference type="Gene3D" id="2.60.40.10">
    <property type="entry name" value="Immunoglobulins"/>
    <property type="match status" value="1"/>
</dbReference>
<evidence type="ECO:0000313" key="4">
    <source>
        <dbReference type="EMBL" id="KAG5829971.1"/>
    </source>
</evidence>
<proteinExistence type="predicted"/>
<gene>
    <name evidence="4" type="ORF">ANANG_G00319860</name>
</gene>
<protein>
    <recommendedName>
        <fullName evidence="3">Ig-like domain-containing protein</fullName>
    </recommendedName>
</protein>
<feature type="non-terminal residue" evidence="4">
    <location>
        <position position="122"/>
    </location>
</feature>
<dbReference type="GO" id="GO:0009897">
    <property type="term" value="C:external side of plasma membrane"/>
    <property type="evidence" value="ECO:0007669"/>
    <property type="project" value="TreeGrafter"/>
</dbReference>
<comment type="caution">
    <text evidence="4">The sequence shown here is derived from an EMBL/GenBank/DDBJ whole genome shotgun (WGS) entry which is preliminary data.</text>
</comment>
<dbReference type="InterPro" id="IPR050488">
    <property type="entry name" value="Ig_Fc_receptor"/>
</dbReference>
<keyword evidence="2" id="KW-1015">Disulfide bond</keyword>
<dbReference type="PANTHER" id="PTHR11481:SF112">
    <property type="entry name" value="FC RECEPTOR-LIKE PROTEIN 4-RELATED"/>
    <property type="match status" value="1"/>
</dbReference>
<dbReference type="EMBL" id="JAFIRN010000950">
    <property type="protein sequence ID" value="KAG5829971.1"/>
    <property type="molecule type" value="Genomic_DNA"/>
</dbReference>
<dbReference type="InterPro" id="IPR003599">
    <property type="entry name" value="Ig_sub"/>
</dbReference>
<dbReference type="PANTHER" id="PTHR11481">
    <property type="entry name" value="IMMUNOGLOBULIN FC RECEPTOR"/>
    <property type="match status" value="1"/>
</dbReference>
<evidence type="ECO:0000259" key="3">
    <source>
        <dbReference type="PROSITE" id="PS50835"/>
    </source>
</evidence>
<evidence type="ECO:0000313" key="5">
    <source>
        <dbReference type="Proteomes" id="UP001044222"/>
    </source>
</evidence>
<dbReference type="Pfam" id="PF13927">
    <property type="entry name" value="Ig_3"/>
    <property type="match status" value="1"/>
</dbReference>
<evidence type="ECO:0000256" key="1">
    <source>
        <dbReference type="ARBA" id="ARBA00022729"/>
    </source>
</evidence>
<reference evidence="4" key="1">
    <citation type="submission" date="2021-01" db="EMBL/GenBank/DDBJ databases">
        <title>A chromosome-scale assembly of European eel, Anguilla anguilla.</title>
        <authorList>
            <person name="Henkel C."/>
            <person name="Jong-Raadsen S.A."/>
            <person name="Dufour S."/>
            <person name="Weltzien F.-A."/>
            <person name="Palstra A.P."/>
            <person name="Pelster B."/>
            <person name="Spaink H.P."/>
            <person name="Van Den Thillart G.E."/>
            <person name="Jansen H."/>
            <person name="Zahm M."/>
            <person name="Klopp C."/>
            <person name="Cedric C."/>
            <person name="Louis A."/>
            <person name="Berthelot C."/>
            <person name="Parey E."/>
            <person name="Roest Crollius H."/>
            <person name="Montfort J."/>
            <person name="Robinson-Rechavi M."/>
            <person name="Bucao C."/>
            <person name="Bouchez O."/>
            <person name="Gislard M."/>
            <person name="Lluch J."/>
            <person name="Milhes M."/>
            <person name="Lampietro C."/>
            <person name="Lopez Roques C."/>
            <person name="Donnadieu C."/>
            <person name="Braasch I."/>
            <person name="Desvignes T."/>
            <person name="Postlethwait J."/>
            <person name="Bobe J."/>
            <person name="Guiguen Y."/>
            <person name="Dirks R."/>
        </authorList>
    </citation>
    <scope>NUCLEOTIDE SEQUENCE</scope>
    <source>
        <strain evidence="4">Tag_6206</strain>
        <tissue evidence="4">Liver</tissue>
    </source>
</reference>
<organism evidence="4 5">
    <name type="scientific">Anguilla anguilla</name>
    <name type="common">European freshwater eel</name>
    <name type="synonym">Muraena anguilla</name>
    <dbReference type="NCBI Taxonomy" id="7936"/>
    <lineage>
        <taxon>Eukaryota</taxon>
        <taxon>Metazoa</taxon>
        <taxon>Chordata</taxon>
        <taxon>Craniata</taxon>
        <taxon>Vertebrata</taxon>
        <taxon>Euteleostomi</taxon>
        <taxon>Actinopterygii</taxon>
        <taxon>Neopterygii</taxon>
        <taxon>Teleostei</taxon>
        <taxon>Anguilliformes</taxon>
        <taxon>Anguillidae</taxon>
        <taxon>Anguilla</taxon>
    </lineage>
</organism>
<dbReference type="InterPro" id="IPR013783">
    <property type="entry name" value="Ig-like_fold"/>
</dbReference>
<feature type="domain" description="Ig-like" evidence="3">
    <location>
        <begin position="12"/>
        <end position="103"/>
    </location>
</feature>
<dbReference type="SMART" id="SM00409">
    <property type="entry name" value="IG"/>
    <property type="match status" value="1"/>
</dbReference>
<dbReference type="PROSITE" id="PS50835">
    <property type="entry name" value="IG_LIKE"/>
    <property type="match status" value="1"/>
</dbReference>
<dbReference type="InterPro" id="IPR036179">
    <property type="entry name" value="Ig-like_dom_sf"/>
</dbReference>
<dbReference type="AlphaFoldDB" id="A0A9D3LHL4"/>
<dbReference type="SMART" id="SM00408">
    <property type="entry name" value="IGc2"/>
    <property type="match status" value="1"/>
</dbReference>
<dbReference type="SUPFAM" id="SSF48726">
    <property type="entry name" value="Immunoglobulin"/>
    <property type="match status" value="1"/>
</dbReference>
<dbReference type="Proteomes" id="UP001044222">
    <property type="component" value="Unassembled WGS sequence"/>
</dbReference>
<keyword evidence="5" id="KW-1185">Reference proteome</keyword>
<keyword evidence="1" id="KW-0732">Signal</keyword>
<dbReference type="GO" id="GO:0006955">
    <property type="term" value="P:immune response"/>
    <property type="evidence" value="ECO:0007669"/>
    <property type="project" value="TreeGrafter"/>
</dbReference>
<dbReference type="GO" id="GO:0004888">
    <property type="term" value="F:transmembrane signaling receptor activity"/>
    <property type="evidence" value="ECO:0007669"/>
    <property type="project" value="TreeGrafter"/>
</dbReference>
<name>A0A9D3LHL4_ANGAN</name>
<evidence type="ECO:0000256" key="2">
    <source>
        <dbReference type="ARBA" id="ARBA00023157"/>
    </source>
</evidence>
<dbReference type="GO" id="GO:0007166">
    <property type="term" value="P:cell surface receptor signaling pathway"/>
    <property type="evidence" value="ECO:0007669"/>
    <property type="project" value="TreeGrafter"/>
</dbReference>
<accession>A0A9D3LHL4</accession>
<dbReference type="InterPro" id="IPR003598">
    <property type="entry name" value="Ig_sub2"/>
</dbReference>